<keyword evidence="2" id="KW-0325">Glycoprotein</keyword>
<keyword evidence="1" id="KW-0489">Methyltransferase</keyword>
<organism evidence="3 4">
    <name type="scientific">Apium graveolens</name>
    <name type="common">Celery</name>
    <dbReference type="NCBI Taxonomy" id="4045"/>
    <lineage>
        <taxon>Eukaryota</taxon>
        <taxon>Viridiplantae</taxon>
        <taxon>Streptophyta</taxon>
        <taxon>Embryophyta</taxon>
        <taxon>Tracheophyta</taxon>
        <taxon>Spermatophyta</taxon>
        <taxon>Magnoliopsida</taxon>
        <taxon>eudicotyledons</taxon>
        <taxon>Gunneridae</taxon>
        <taxon>Pentapetalae</taxon>
        <taxon>asterids</taxon>
        <taxon>campanulids</taxon>
        <taxon>Apiales</taxon>
        <taxon>Apiaceae</taxon>
        <taxon>Apioideae</taxon>
        <taxon>apioid superclade</taxon>
        <taxon>Apieae</taxon>
        <taxon>Apium</taxon>
    </lineage>
</organism>
<dbReference type="AlphaFoldDB" id="A0A6L5BAZ1"/>
<dbReference type="Proteomes" id="UP000593563">
    <property type="component" value="Unassembled WGS sequence"/>
</dbReference>
<proteinExistence type="predicted"/>
<sequence>MVALTELICWKIVAKAFYETGIGLVIYQKPITSYFYKSRKANKPHICDQNRWNNISWYATKHNYTFLCENLYFHIMVSLCLFTPSFPPLMPSVALEILVFL</sequence>
<dbReference type="GO" id="GO:0008168">
    <property type="term" value="F:methyltransferase activity"/>
    <property type="evidence" value="ECO:0007669"/>
    <property type="project" value="UniProtKB-KW"/>
</dbReference>
<protein>
    <submittedName>
        <fullName evidence="3">Uncharacterized protein</fullName>
    </submittedName>
</protein>
<name>A0A6L5BAZ1_APIGR</name>
<dbReference type="EMBL" id="WRXP01000657">
    <property type="protein sequence ID" value="KAF1002660.1"/>
    <property type="molecule type" value="Genomic_DNA"/>
</dbReference>
<accession>A0A6L5BAZ1</accession>
<evidence type="ECO:0000256" key="1">
    <source>
        <dbReference type="ARBA" id="ARBA00022603"/>
    </source>
</evidence>
<keyword evidence="4" id="KW-1185">Reference proteome</keyword>
<reference evidence="3" key="1">
    <citation type="submission" date="2020-01" db="EMBL/GenBank/DDBJ databases">
        <title>The Celery Genome Sequence Reveals Sequential Paleo-tetraploidization, Resistance Gene Elimination, Karyotype Evolution, and Functional Innovation in Apiales.</title>
        <authorList>
            <person name="Song X."/>
        </authorList>
    </citation>
    <scope>NUCLEOTIDE SEQUENCE</scope>
    <source>
        <tissue evidence="3">Leaf</tissue>
    </source>
</reference>
<evidence type="ECO:0000313" key="4">
    <source>
        <dbReference type="Proteomes" id="UP000593563"/>
    </source>
</evidence>
<evidence type="ECO:0000256" key="2">
    <source>
        <dbReference type="ARBA" id="ARBA00023180"/>
    </source>
</evidence>
<dbReference type="Pfam" id="PF03141">
    <property type="entry name" value="Methyltransf_29"/>
    <property type="match status" value="1"/>
</dbReference>
<comment type="caution">
    <text evidence="3">The sequence shown here is derived from an EMBL/GenBank/DDBJ whole genome shotgun (WGS) entry which is preliminary data.</text>
</comment>
<dbReference type="InterPro" id="IPR004159">
    <property type="entry name" value="Put_SAM_MeTrfase"/>
</dbReference>
<evidence type="ECO:0000313" key="3">
    <source>
        <dbReference type="EMBL" id="KAF1002660.1"/>
    </source>
</evidence>
<keyword evidence="1" id="KW-0808">Transferase</keyword>
<gene>
    <name evidence="3" type="ORF">AG4045_028063</name>
</gene>
<dbReference type="GO" id="GO:0032259">
    <property type="term" value="P:methylation"/>
    <property type="evidence" value="ECO:0007669"/>
    <property type="project" value="UniProtKB-KW"/>
</dbReference>